<evidence type="ECO:0000313" key="4">
    <source>
        <dbReference type="Proteomes" id="UP000272729"/>
    </source>
</evidence>
<dbReference type="InterPro" id="IPR002563">
    <property type="entry name" value="Flavin_Rdtase-like_dom"/>
</dbReference>
<evidence type="ECO:0000259" key="2">
    <source>
        <dbReference type="SMART" id="SM00903"/>
    </source>
</evidence>
<protein>
    <submittedName>
        <fullName evidence="3">Flavin reductase ActVB</fullName>
    </submittedName>
</protein>
<dbReference type="SMART" id="SM00903">
    <property type="entry name" value="Flavin_Reduct"/>
    <property type="match status" value="1"/>
</dbReference>
<keyword evidence="1" id="KW-0560">Oxidoreductase</keyword>
<dbReference type="Gene3D" id="2.30.110.10">
    <property type="entry name" value="Electron Transport, Fmn-binding Protein, Chain A"/>
    <property type="match status" value="1"/>
</dbReference>
<dbReference type="SUPFAM" id="SSF50475">
    <property type="entry name" value="FMN-binding split barrel"/>
    <property type="match status" value="1"/>
</dbReference>
<reference evidence="3 4" key="1">
    <citation type="submission" date="2018-10" db="EMBL/GenBank/DDBJ databases">
        <title>Sequencing the genomes of 1000 actinobacteria strains.</title>
        <authorList>
            <person name="Klenk H.-P."/>
        </authorList>
    </citation>
    <scope>NUCLEOTIDE SEQUENCE [LARGE SCALE GENOMIC DNA]</scope>
    <source>
        <strain evidence="3 4">DSM 43911</strain>
    </source>
</reference>
<comment type="caution">
    <text evidence="3">The sequence shown here is derived from an EMBL/GenBank/DDBJ whole genome shotgun (WGS) entry which is preliminary data.</text>
</comment>
<gene>
    <name evidence="3" type="ORF">DFJ66_8079</name>
</gene>
<accession>A0A495XLF4</accession>
<evidence type="ECO:0000313" key="3">
    <source>
        <dbReference type="EMBL" id="RKT74712.1"/>
    </source>
</evidence>
<name>A0A495XLF4_9PSEU</name>
<sequence>MNGFKAALARFPSGVTIVTTRAADGTPHGFTASAFCSVSLDPPLVCVCVAHSARCHPVFAQRDEFAVNFLRPEHADLAMRFASKEEDKFAGGPFRHDDPRLVFVEDALASLECVVHSRYEVGDHTMLVGEVRRAEVAPGEPLVFYNRAFHRVAEPGS</sequence>
<dbReference type="AlphaFoldDB" id="A0A495XLF4"/>
<dbReference type="Proteomes" id="UP000272729">
    <property type="component" value="Unassembled WGS sequence"/>
</dbReference>
<dbReference type="InterPro" id="IPR050268">
    <property type="entry name" value="NADH-dep_flavin_reductase"/>
</dbReference>
<dbReference type="PANTHER" id="PTHR30466:SF1">
    <property type="entry name" value="FMN REDUCTASE (NADH) RUTF"/>
    <property type="match status" value="1"/>
</dbReference>
<organism evidence="3 4">
    <name type="scientific">Saccharothrix variisporea</name>
    <dbReference type="NCBI Taxonomy" id="543527"/>
    <lineage>
        <taxon>Bacteria</taxon>
        <taxon>Bacillati</taxon>
        <taxon>Actinomycetota</taxon>
        <taxon>Actinomycetes</taxon>
        <taxon>Pseudonocardiales</taxon>
        <taxon>Pseudonocardiaceae</taxon>
        <taxon>Saccharothrix</taxon>
    </lineage>
</organism>
<dbReference type="EMBL" id="RBXR01000001">
    <property type="protein sequence ID" value="RKT74712.1"/>
    <property type="molecule type" value="Genomic_DNA"/>
</dbReference>
<dbReference type="GO" id="GO:0006208">
    <property type="term" value="P:pyrimidine nucleobase catabolic process"/>
    <property type="evidence" value="ECO:0007669"/>
    <property type="project" value="TreeGrafter"/>
</dbReference>
<keyword evidence="4" id="KW-1185">Reference proteome</keyword>
<dbReference type="InterPro" id="IPR012349">
    <property type="entry name" value="Split_barrel_FMN-bd"/>
</dbReference>
<evidence type="ECO:0000256" key="1">
    <source>
        <dbReference type="ARBA" id="ARBA00023002"/>
    </source>
</evidence>
<proteinExistence type="predicted"/>
<dbReference type="GO" id="GO:0010181">
    <property type="term" value="F:FMN binding"/>
    <property type="evidence" value="ECO:0007669"/>
    <property type="project" value="InterPro"/>
</dbReference>
<dbReference type="Pfam" id="PF01613">
    <property type="entry name" value="Flavin_Reduct"/>
    <property type="match status" value="1"/>
</dbReference>
<dbReference type="GO" id="GO:0042602">
    <property type="term" value="F:riboflavin reductase (NADPH) activity"/>
    <property type="evidence" value="ECO:0007669"/>
    <property type="project" value="TreeGrafter"/>
</dbReference>
<dbReference type="PANTHER" id="PTHR30466">
    <property type="entry name" value="FLAVIN REDUCTASE"/>
    <property type="match status" value="1"/>
</dbReference>
<feature type="domain" description="Flavin reductase like" evidence="2">
    <location>
        <begin position="8"/>
        <end position="151"/>
    </location>
</feature>